<reference evidence="9 10" key="1">
    <citation type="submission" date="2019-07" db="EMBL/GenBank/DDBJ databases">
        <title>Whole genome shotgun sequence of Pseudonocardia sulfidoxydans NBRC 16205.</title>
        <authorList>
            <person name="Hosoyama A."/>
            <person name="Uohara A."/>
            <person name="Ohji S."/>
            <person name="Ichikawa N."/>
        </authorList>
    </citation>
    <scope>NUCLEOTIDE SEQUENCE [LARGE SCALE GENOMIC DNA]</scope>
    <source>
        <strain evidence="9 10">NBRC 16205</strain>
    </source>
</reference>
<organism evidence="9 10">
    <name type="scientific">Pseudonocardia sulfidoxydans NBRC 16205</name>
    <dbReference type="NCBI Taxonomy" id="1223511"/>
    <lineage>
        <taxon>Bacteria</taxon>
        <taxon>Bacillati</taxon>
        <taxon>Actinomycetota</taxon>
        <taxon>Actinomycetes</taxon>
        <taxon>Pseudonocardiales</taxon>
        <taxon>Pseudonocardiaceae</taxon>
        <taxon>Pseudonocardia</taxon>
    </lineage>
</organism>
<accession>A0A511DGW5</accession>
<proteinExistence type="inferred from homology"/>
<gene>
    <name evidence="7" type="primary">mltG</name>
    <name evidence="9" type="ORF">PSU4_29800</name>
</gene>
<feature type="compositionally biased region" description="Low complexity" evidence="8">
    <location>
        <begin position="205"/>
        <end position="221"/>
    </location>
</feature>
<name>A0A511DGW5_9PSEU</name>
<dbReference type="InterPro" id="IPR003770">
    <property type="entry name" value="MLTG-like"/>
</dbReference>
<feature type="compositionally biased region" description="Basic and acidic residues" evidence="8">
    <location>
        <begin position="114"/>
        <end position="129"/>
    </location>
</feature>
<protein>
    <recommendedName>
        <fullName evidence="7">Endolytic murein transglycosylase</fullName>
        <ecNumber evidence="7">4.2.2.29</ecNumber>
    </recommendedName>
    <alternativeName>
        <fullName evidence="7">Peptidoglycan lytic transglycosylase</fullName>
    </alternativeName>
    <alternativeName>
        <fullName evidence="7">Peptidoglycan polymerization terminase</fullName>
    </alternativeName>
</protein>
<sequence>MTGGMDGHDDARPPRRVPGRGERDQWRDDTGWAPPPGPRRVGPRGDDRRTPGQGEPHRPARSGDPDQGRRGAVPPPGRRRRPENETEQRTDRVPAVRRNRPDDPSAPRTGGRRRAADAPRDPGRPRRAPEPVPPPDAVAETVRARHVRPRRSSDDTTLQAAATGHDDPYDSYDAPVRSSRSSDSRADSRADSGTGPRTDGTRRVAAAASATSASSSTTSSPSDDDARVGPRRTAGTSARTARREAVTRRRRRIGVLVLAAVVLLGVVGGGAYVVGSSFFDKDYDGTGTGDVIVQVVSGDSTSQIGQMLTRRGVVASSGAFTGAAADDARILAIQPGYYQMSGQMSAESAVARLVDPAARVGRLEVRGGTQLDDTRSPDGATAPGVISLISQASCGQIDGQRRCVSVDDLRSTMEQTDPGELGAPTWALEDIRKAEPARRFEGLVSPGIYDIAPGTAAPDVWRELLAASVPRLEAAGIGDAAARSGVTPYQALIISSLVEKEGITPDMPRVARVVYNRLAAGQRLELDSMVNYPLDVQALRTTAEARARVGPYNSYAVAGLPPTPIAAAGKAAMTAALGPEPGPWLFFVRCKPDGTSCFGTTLAEHQANIRQAIADGAI</sequence>
<evidence type="ECO:0000256" key="1">
    <source>
        <dbReference type="ARBA" id="ARBA00022475"/>
    </source>
</evidence>
<evidence type="ECO:0000256" key="4">
    <source>
        <dbReference type="ARBA" id="ARBA00023136"/>
    </source>
</evidence>
<dbReference type="Pfam" id="PF02618">
    <property type="entry name" value="YceG"/>
    <property type="match status" value="1"/>
</dbReference>
<dbReference type="Proteomes" id="UP000321685">
    <property type="component" value="Unassembled WGS sequence"/>
</dbReference>
<comment type="function">
    <text evidence="7">Functions as a peptidoglycan terminase that cleaves nascent peptidoglycan strands endolytically to terminate their elongation.</text>
</comment>
<dbReference type="Gene3D" id="3.30.1490.480">
    <property type="entry name" value="Endolytic murein transglycosylase"/>
    <property type="match status" value="1"/>
</dbReference>
<keyword evidence="1 7" id="KW-1003">Cell membrane</keyword>
<keyword evidence="10" id="KW-1185">Reference proteome</keyword>
<feature type="compositionally biased region" description="Basic and acidic residues" evidence="8">
    <location>
        <begin position="43"/>
        <end position="69"/>
    </location>
</feature>
<dbReference type="RefSeq" id="WP_246115125.1">
    <property type="nucleotide sequence ID" value="NZ_BJVJ01000027.1"/>
</dbReference>
<dbReference type="GO" id="GO:0005886">
    <property type="term" value="C:plasma membrane"/>
    <property type="evidence" value="ECO:0007669"/>
    <property type="project" value="UniProtKB-SubCell"/>
</dbReference>
<feature type="compositionally biased region" description="Basic and acidic residues" evidence="8">
    <location>
        <begin position="82"/>
        <end position="105"/>
    </location>
</feature>
<evidence type="ECO:0000256" key="6">
    <source>
        <dbReference type="ARBA" id="ARBA00023316"/>
    </source>
</evidence>
<keyword evidence="6 7" id="KW-0961">Cell wall biogenesis/degradation</keyword>
<evidence type="ECO:0000256" key="7">
    <source>
        <dbReference type="HAMAP-Rule" id="MF_02065"/>
    </source>
</evidence>
<dbReference type="GO" id="GO:0009252">
    <property type="term" value="P:peptidoglycan biosynthetic process"/>
    <property type="evidence" value="ECO:0007669"/>
    <property type="project" value="UniProtKB-UniRule"/>
</dbReference>
<comment type="caution">
    <text evidence="9">The sequence shown here is derived from an EMBL/GenBank/DDBJ whole genome shotgun (WGS) entry which is preliminary data.</text>
</comment>
<dbReference type="GO" id="GO:0008932">
    <property type="term" value="F:lytic endotransglycosylase activity"/>
    <property type="evidence" value="ECO:0007669"/>
    <property type="project" value="UniProtKB-UniRule"/>
</dbReference>
<comment type="catalytic activity">
    <reaction evidence="7">
        <text>a peptidoglycan chain = a peptidoglycan chain with N-acetyl-1,6-anhydromuramyl-[peptide] at the reducing end + a peptidoglycan chain with N-acetylglucosamine at the non-reducing end.</text>
        <dbReference type="EC" id="4.2.2.29"/>
    </reaction>
</comment>
<feature type="region of interest" description="Disordered" evidence="8">
    <location>
        <begin position="1"/>
        <end position="245"/>
    </location>
</feature>
<dbReference type="EMBL" id="BJVJ01000027">
    <property type="protein sequence ID" value="GEL24026.1"/>
    <property type="molecule type" value="Genomic_DNA"/>
</dbReference>
<comment type="similarity">
    <text evidence="7">Belongs to the transglycosylase MltG family.</text>
</comment>
<feature type="compositionally biased region" description="Basic and acidic residues" evidence="8">
    <location>
        <begin position="180"/>
        <end position="190"/>
    </location>
</feature>
<keyword evidence="4 7" id="KW-0472">Membrane</keyword>
<evidence type="ECO:0000256" key="2">
    <source>
        <dbReference type="ARBA" id="ARBA00022692"/>
    </source>
</evidence>
<dbReference type="HAMAP" id="MF_02065">
    <property type="entry name" value="MltG"/>
    <property type="match status" value="1"/>
</dbReference>
<evidence type="ECO:0000256" key="5">
    <source>
        <dbReference type="ARBA" id="ARBA00023239"/>
    </source>
</evidence>
<evidence type="ECO:0000313" key="10">
    <source>
        <dbReference type="Proteomes" id="UP000321685"/>
    </source>
</evidence>
<feature type="transmembrane region" description="Helical" evidence="7">
    <location>
        <begin position="253"/>
        <end position="274"/>
    </location>
</feature>
<dbReference type="PANTHER" id="PTHR30518">
    <property type="entry name" value="ENDOLYTIC MUREIN TRANSGLYCOSYLASE"/>
    <property type="match status" value="1"/>
</dbReference>
<feature type="compositionally biased region" description="Basic and acidic residues" evidence="8">
    <location>
        <begin position="1"/>
        <end position="30"/>
    </location>
</feature>
<keyword evidence="2 7" id="KW-0812">Transmembrane</keyword>
<evidence type="ECO:0000256" key="8">
    <source>
        <dbReference type="SAM" id="MobiDB-lite"/>
    </source>
</evidence>
<keyword evidence="5 7" id="KW-0456">Lyase</keyword>
<dbReference type="PANTHER" id="PTHR30518:SF2">
    <property type="entry name" value="ENDOLYTIC MUREIN TRANSGLYCOSYLASE"/>
    <property type="match status" value="1"/>
</dbReference>
<dbReference type="EC" id="4.2.2.29" evidence="7"/>
<evidence type="ECO:0000313" key="9">
    <source>
        <dbReference type="EMBL" id="GEL24026.1"/>
    </source>
</evidence>
<dbReference type="GO" id="GO:0071555">
    <property type="term" value="P:cell wall organization"/>
    <property type="evidence" value="ECO:0007669"/>
    <property type="project" value="UniProtKB-KW"/>
</dbReference>
<keyword evidence="3 7" id="KW-1133">Transmembrane helix</keyword>
<dbReference type="AlphaFoldDB" id="A0A511DGW5"/>
<feature type="site" description="Important for catalytic activity" evidence="7">
    <location>
        <position position="501"/>
    </location>
</feature>
<comment type="subcellular location">
    <subcellularLocation>
        <location evidence="7">Cell membrane</location>
        <topology evidence="7">Single-pass membrane protein</topology>
    </subcellularLocation>
</comment>
<evidence type="ECO:0000256" key="3">
    <source>
        <dbReference type="ARBA" id="ARBA00022989"/>
    </source>
</evidence>